<dbReference type="EMBL" id="FOVL01000002">
    <property type="protein sequence ID" value="SFN33002.1"/>
    <property type="molecule type" value="Genomic_DNA"/>
</dbReference>
<reference evidence="1 2" key="1">
    <citation type="submission" date="2016-10" db="EMBL/GenBank/DDBJ databases">
        <authorList>
            <person name="de Groot N.N."/>
        </authorList>
    </citation>
    <scope>NUCLEOTIDE SEQUENCE [LARGE SCALE GENOMIC DNA]</scope>
    <source>
        <strain evidence="1 2">DSM 17794</strain>
    </source>
</reference>
<accession>A0A1I4Y4J1</accession>
<dbReference type="Proteomes" id="UP000199153">
    <property type="component" value="Unassembled WGS sequence"/>
</dbReference>
<organism evidence="1 2">
    <name type="scientific">Salegentibacter flavus</name>
    <dbReference type="NCBI Taxonomy" id="287099"/>
    <lineage>
        <taxon>Bacteria</taxon>
        <taxon>Pseudomonadati</taxon>
        <taxon>Bacteroidota</taxon>
        <taxon>Flavobacteriia</taxon>
        <taxon>Flavobacteriales</taxon>
        <taxon>Flavobacteriaceae</taxon>
        <taxon>Salegentibacter</taxon>
    </lineage>
</organism>
<evidence type="ECO:0000313" key="2">
    <source>
        <dbReference type="Proteomes" id="UP000199153"/>
    </source>
</evidence>
<protein>
    <submittedName>
        <fullName evidence="1">Uncharacterized protein</fullName>
    </submittedName>
</protein>
<proteinExistence type="predicted"/>
<evidence type="ECO:0000313" key="1">
    <source>
        <dbReference type="EMBL" id="SFN33002.1"/>
    </source>
</evidence>
<dbReference type="AlphaFoldDB" id="A0A1I4Y4J1"/>
<sequence>MKLKTLILSIIIGLAAVLVYKYSVHPVVLRTLFPDKIWPHRVNSIGKLQESSEIFSGMELDVVWENGNFDVNHPPAESIQLYLDEYIKHIPISGHYGLWVDYKNLKAPWAEKSANYLDSLFSKVNLNKDRVYIESHFPQHLNPFLNKGFKISYYLPSGLNQIRQKDSLKKVLDRINLNLKDKPGLFISAPFADYNFMLEHFPERKKLLWHLGGLYGPRNKLNIYRALFDKNVEVVLLPFKSKVGDR</sequence>
<dbReference type="STRING" id="287099.SAMN05660413_00517"/>
<name>A0A1I4Y4J1_9FLAO</name>
<dbReference type="RefSeq" id="WP_093405503.1">
    <property type="nucleotide sequence ID" value="NZ_FOVL01000002.1"/>
</dbReference>
<keyword evidence="2" id="KW-1185">Reference proteome</keyword>
<dbReference type="OrthoDB" id="1138968at2"/>
<gene>
    <name evidence="1" type="ORF">SAMN05660413_00517</name>
</gene>